<evidence type="ECO:0000313" key="1">
    <source>
        <dbReference type="EMBL" id="KAI7935622.1"/>
    </source>
</evidence>
<sequence>MKESGKASAYIAQFRTLQSRISWNDSAFTFHFRKGLPPRITDQLAISGLRLTSLQQLIDRTIELDNCYHDKNRSKKPDTSSKQDDSPKSNSNKSSKKPQQQSSGTPASSSSKPRTRTTPQEISSVLSKEGFLKGDERARREKEGLCMYCGGKHDLDTCAKRLAREATKPTSKK</sequence>
<comment type="caution">
    <text evidence="1">The sequence shown here is derived from an EMBL/GenBank/DDBJ whole genome shotgun (WGS) entry which is preliminary data.</text>
</comment>
<reference evidence="2" key="2">
    <citation type="journal article" date="2018" name="Mol. Plant Microbe Interact.">
        <title>Genome sequence resources for the wheat stripe rust pathogen (Puccinia striiformis f. sp. tritici) and the barley stripe rust pathogen (Puccinia striiformis f. sp. hordei).</title>
        <authorList>
            <person name="Xia C."/>
            <person name="Wang M."/>
            <person name="Yin C."/>
            <person name="Cornejo O.E."/>
            <person name="Hulbert S.H."/>
            <person name="Chen X."/>
        </authorList>
    </citation>
    <scope>NUCLEOTIDE SEQUENCE [LARGE SCALE GENOMIC DNA]</scope>
    <source>
        <strain evidence="2">93-210</strain>
    </source>
</reference>
<reference evidence="2" key="1">
    <citation type="journal article" date="2018" name="BMC Genomics">
        <title>Genomic insights into host adaptation between the wheat stripe rust pathogen (Puccinia striiformis f. sp. tritici) and the barley stripe rust pathogen (Puccinia striiformis f. sp. hordei).</title>
        <authorList>
            <person name="Xia C."/>
            <person name="Wang M."/>
            <person name="Yin C."/>
            <person name="Cornejo O.E."/>
            <person name="Hulbert S.H."/>
            <person name="Chen X."/>
        </authorList>
    </citation>
    <scope>NUCLEOTIDE SEQUENCE [LARGE SCALE GENOMIC DNA]</scope>
    <source>
        <strain evidence="2">93-210</strain>
    </source>
</reference>
<dbReference type="EMBL" id="CM045882">
    <property type="protein sequence ID" value="KAI7935622.1"/>
    <property type="molecule type" value="Genomic_DNA"/>
</dbReference>
<proteinExistence type="predicted"/>
<name>A0ACC0DNC6_9BASI</name>
<protein>
    <submittedName>
        <fullName evidence="1">Uncharacterized protein</fullName>
    </submittedName>
</protein>
<evidence type="ECO:0000313" key="2">
    <source>
        <dbReference type="Proteomes" id="UP001060170"/>
    </source>
</evidence>
<keyword evidence="2" id="KW-1185">Reference proteome</keyword>
<reference evidence="1 2" key="3">
    <citation type="journal article" date="2022" name="Microbiol. Spectr.">
        <title>Folding features and dynamics of 3D genome architecture in plant fungal pathogens.</title>
        <authorList>
            <person name="Xia C."/>
        </authorList>
    </citation>
    <scope>NUCLEOTIDE SEQUENCE [LARGE SCALE GENOMIC DNA]</scope>
    <source>
        <strain evidence="1 2">93-210</strain>
    </source>
</reference>
<organism evidence="1 2">
    <name type="scientific">Puccinia striiformis f. sp. tritici</name>
    <dbReference type="NCBI Taxonomy" id="168172"/>
    <lineage>
        <taxon>Eukaryota</taxon>
        <taxon>Fungi</taxon>
        <taxon>Dikarya</taxon>
        <taxon>Basidiomycota</taxon>
        <taxon>Pucciniomycotina</taxon>
        <taxon>Pucciniomycetes</taxon>
        <taxon>Pucciniales</taxon>
        <taxon>Pucciniaceae</taxon>
        <taxon>Puccinia</taxon>
    </lineage>
</organism>
<dbReference type="Proteomes" id="UP001060170">
    <property type="component" value="Chromosome 18"/>
</dbReference>
<accession>A0ACC0DNC6</accession>
<gene>
    <name evidence="1" type="ORF">MJO28_016493</name>
</gene>